<keyword evidence="2" id="KW-1185">Reference proteome</keyword>
<dbReference type="Proteomes" id="UP001164746">
    <property type="component" value="Chromosome 5"/>
</dbReference>
<dbReference type="PRINTS" id="PR02086">
    <property type="entry name" value="PUTNUCHARBI1"/>
</dbReference>
<reference evidence="1" key="1">
    <citation type="submission" date="2022-11" db="EMBL/GenBank/DDBJ databases">
        <title>Centuries of genome instability and evolution in soft-shell clam transmissible cancer (bioRxiv).</title>
        <authorList>
            <person name="Hart S.F.M."/>
            <person name="Yonemitsu M.A."/>
            <person name="Giersch R.M."/>
            <person name="Beal B.F."/>
            <person name="Arriagada G."/>
            <person name="Davis B.W."/>
            <person name="Ostrander E.A."/>
            <person name="Goff S.P."/>
            <person name="Metzger M.J."/>
        </authorList>
    </citation>
    <scope>NUCLEOTIDE SEQUENCE</scope>
    <source>
        <strain evidence="1">MELC-2E11</strain>
        <tissue evidence="1">Siphon/mantle</tissue>
    </source>
</reference>
<dbReference type="InterPro" id="IPR026103">
    <property type="entry name" value="HARBI1_animal"/>
</dbReference>
<evidence type="ECO:0000313" key="2">
    <source>
        <dbReference type="Proteomes" id="UP001164746"/>
    </source>
</evidence>
<dbReference type="EMBL" id="CP111016">
    <property type="protein sequence ID" value="WAR05820.1"/>
    <property type="molecule type" value="Genomic_DNA"/>
</dbReference>
<name>A0ABY7E7H4_MYAAR</name>
<sequence length="379" mass="42832">MADRQLDRYYRYRRFRLPRRPRVFTDRNNPLEILDVESVRKRYRFFPDSIMILVGIVEPTIGTATMRSNPLPPLLTGLCCLQFFATGAHHIVIAQAHGVSRSAVGKAIHAVSVILAGLLNRYVKFPTGLEIESVKRKFYSVAGFPNVVGAVDGTHVKIQAPPDNEADYVNRKGYHSLNVQFNLLSCSANFKVMKLLGELNPIHALPTTYEEIIMKSNWTEHRVPSSTTCEDIDNFDHFLSLENILTPFRMLYYISTGGNAILQRGTSRFYPAWDPYELGLVLQKFKDNFLCQCYLANWTATSGHAADFSLNVIPSANPPYNTSYCSITSRTAHSRSFSSQRHFTSNTADSHSGACIVQVSDFDYIGNMRLEILSKVQER</sequence>
<gene>
    <name evidence="1" type="ORF">MAR_021189</name>
</gene>
<organism evidence="1 2">
    <name type="scientific">Mya arenaria</name>
    <name type="common">Soft-shell clam</name>
    <dbReference type="NCBI Taxonomy" id="6604"/>
    <lineage>
        <taxon>Eukaryota</taxon>
        <taxon>Metazoa</taxon>
        <taxon>Spiralia</taxon>
        <taxon>Lophotrochozoa</taxon>
        <taxon>Mollusca</taxon>
        <taxon>Bivalvia</taxon>
        <taxon>Autobranchia</taxon>
        <taxon>Heteroconchia</taxon>
        <taxon>Euheterodonta</taxon>
        <taxon>Imparidentia</taxon>
        <taxon>Neoheterodontei</taxon>
        <taxon>Myida</taxon>
        <taxon>Myoidea</taxon>
        <taxon>Myidae</taxon>
        <taxon>Mya</taxon>
    </lineage>
</organism>
<proteinExistence type="predicted"/>
<protein>
    <submittedName>
        <fullName evidence="1">HARB1-like protein</fullName>
    </submittedName>
</protein>
<evidence type="ECO:0000313" key="1">
    <source>
        <dbReference type="EMBL" id="WAR05820.1"/>
    </source>
</evidence>
<accession>A0ABY7E7H4</accession>